<evidence type="ECO:0000313" key="1">
    <source>
        <dbReference type="EMBL" id="GAB1582634.1"/>
    </source>
</evidence>
<organism evidence="1 2">
    <name type="scientific">Phyllobacterium phragmitis</name>
    <dbReference type="NCBI Taxonomy" id="2670329"/>
    <lineage>
        <taxon>Bacteria</taxon>
        <taxon>Pseudomonadati</taxon>
        <taxon>Pseudomonadota</taxon>
        <taxon>Alphaproteobacteria</taxon>
        <taxon>Hyphomicrobiales</taxon>
        <taxon>Phyllobacteriaceae</taxon>
        <taxon>Phyllobacterium</taxon>
    </lineage>
</organism>
<reference evidence="1 2" key="1">
    <citation type="submission" date="2024-10" db="EMBL/GenBank/DDBJ databases">
        <title>Isolation, draft genome sequencing and identification of Phyllobacterium sp. NSA23, isolated from leaf soil.</title>
        <authorList>
            <person name="Akita H."/>
        </authorList>
    </citation>
    <scope>NUCLEOTIDE SEQUENCE [LARGE SCALE GENOMIC DNA]</scope>
    <source>
        <strain evidence="1 2">NSA23</strain>
    </source>
</reference>
<dbReference type="EMBL" id="BAAFZP010000001">
    <property type="protein sequence ID" value="GAB1582634.1"/>
    <property type="molecule type" value="Genomic_DNA"/>
</dbReference>
<name>A0ABQ0H132_9HYPH</name>
<protein>
    <submittedName>
        <fullName evidence="1">Uncharacterized protein</fullName>
    </submittedName>
</protein>
<accession>A0ABQ0H132</accession>
<dbReference type="Proteomes" id="UP001628091">
    <property type="component" value="Unassembled WGS sequence"/>
</dbReference>
<comment type="caution">
    <text evidence="1">The sequence shown here is derived from an EMBL/GenBank/DDBJ whole genome shotgun (WGS) entry which is preliminary data.</text>
</comment>
<evidence type="ECO:0000313" key="2">
    <source>
        <dbReference type="Proteomes" id="UP001628091"/>
    </source>
</evidence>
<gene>
    <name evidence="1" type="ORF">PPNSA23_25770</name>
</gene>
<sequence length="78" mass="8732">MQGPVARLRPVAAREKVGGALQFGQRNAFQRRLDGKPQWRGEFHGVYVSVWVPWIRGAGSMAPPLWPARHFPLKGEIG</sequence>
<keyword evidence="2" id="KW-1185">Reference proteome</keyword>
<proteinExistence type="predicted"/>